<proteinExistence type="predicted"/>
<dbReference type="AlphaFoldDB" id="A0A0A9YQL3"/>
<evidence type="ECO:0000313" key="5">
    <source>
        <dbReference type="EMBL" id="JAG54504.1"/>
    </source>
</evidence>
<dbReference type="Pfam" id="PF14772">
    <property type="entry name" value="NYD-SP28"/>
    <property type="match status" value="1"/>
</dbReference>
<feature type="non-terminal residue" evidence="4">
    <location>
        <position position="1"/>
    </location>
</feature>
<organism evidence="4">
    <name type="scientific">Lygus hesperus</name>
    <name type="common">Western plant bug</name>
    <dbReference type="NCBI Taxonomy" id="30085"/>
    <lineage>
        <taxon>Eukaryota</taxon>
        <taxon>Metazoa</taxon>
        <taxon>Ecdysozoa</taxon>
        <taxon>Arthropoda</taxon>
        <taxon>Hexapoda</taxon>
        <taxon>Insecta</taxon>
        <taxon>Pterygota</taxon>
        <taxon>Neoptera</taxon>
        <taxon>Paraneoptera</taxon>
        <taxon>Hemiptera</taxon>
        <taxon>Heteroptera</taxon>
        <taxon>Panheteroptera</taxon>
        <taxon>Cimicomorpha</taxon>
        <taxon>Miridae</taxon>
        <taxon>Mirini</taxon>
        <taxon>Lygus</taxon>
    </lineage>
</organism>
<dbReference type="GO" id="GO:0003352">
    <property type="term" value="P:regulation of cilium movement"/>
    <property type="evidence" value="ECO:0007669"/>
    <property type="project" value="TreeGrafter"/>
</dbReference>
<sequence>QKHKPLRVLQKNQVSVKETECTVDDLKEVRTAQLGVDEGVLRELLRLGLDNEEKLESFFIADDPEIRKAARRIKIERRIQQSAMPQEEQEPVKVPTDAELQMESSMFRILELLEDSRRSISSIRATTIQNALERQAKEKEQRDDIEKIIKEECEKAQSMYEEIDGRWKDIAQTEDILTLYEKTEGQKDDCLELLEQKDVFIANLKSRLKQADRQFNEELAKQDDFMVILTERINDQINVMNDCYQRELHNLQNVVNVEKNEILSERKKQWEKMAGNKERLELENMVKRYDYLQEYEEQIDSMIIEQHETMRDQKMIMETKLNKLTVEENRYQSAVLISKELLNYNVQVLQKRQDENRVIKGQQKRIVNRLQDSVRKLRQEQKNEIQRLVNEKKQLQENIKNLHRNVNTLNARLKNLAASSTKKYFKLWDFNQGVAEELIDKLVKADKKFHTSLLCVSWHVPTIEFSRKLLPSFVEARALIKETKGKGSNEDFWPDMEKRDMQKLFSLVLDSIENKTEFLIDDTLKILLNRSRQLLRH</sequence>
<gene>
    <name evidence="4" type="ORF">CM83_3941</name>
</gene>
<evidence type="ECO:0000313" key="4">
    <source>
        <dbReference type="EMBL" id="JAG35337.1"/>
    </source>
</evidence>
<dbReference type="GO" id="GO:0005858">
    <property type="term" value="C:axonemal dynein complex"/>
    <property type="evidence" value="ECO:0007669"/>
    <property type="project" value="InterPro"/>
</dbReference>
<dbReference type="InterPro" id="IPR039750">
    <property type="entry name" value="DRC1/DRC2"/>
</dbReference>
<dbReference type="PANTHER" id="PTHR21625">
    <property type="entry name" value="NYD-SP28 PROTEIN"/>
    <property type="match status" value="1"/>
</dbReference>
<reference evidence="4" key="1">
    <citation type="journal article" date="2014" name="PLoS ONE">
        <title>Transcriptome-Based Identification of ABC Transporters in the Western Tarnished Plant Bug Lygus hesperus.</title>
        <authorList>
            <person name="Hull J.J."/>
            <person name="Chaney K."/>
            <person name="Geib S.M."/>
            <person name="Fabrick J.A."/>
            <person name="Brent C.S."/>
            <person name="Walsh D."/>
            <person name="Lavine L.C."/>
        </authorList>
    </citation>
    <scope>NUCLEOTIDE SEQUENCE</scope>
</reference>
<evidence type="ECO:0000256" key="1">
    <source>
        <dbReference type="ARBA" id="ARBA00023054"/>
    </source>
</evidence>
<accession>A0A0A9YQL3</accession>
<protein>
    <recommendedName>
        <fullName evidence="3">Dynein regulatory complex protein 1/2 N-terminal domain-containing protein</fullName>
    </recommendedName>
</protein>
<reference evidence="4" key="2">
    <citation type="submission" date="2014-07" db="EMBL/GenBank/DDBJ databases">
        <authorList>
            <person name="Hull J."/>
        </authorList>
    </citation>
    <scope>NUCLEOTIDE SEQUENCE</scope>
</reference>
<reference evidence="5" key="3">
    <citation type="submission" date="2014-09" db="EMBL/GenBank/DDBJ databases">
        <authorList>
            <person name="Magalhaes I.L.F."/>
            <person name="Oliveira U."/>
            <person name="Santos F.R."/>
            <person name="Vidigal T.H.D.A."/>
            <person name="Brescovit A.D."/>
            <person name="Santos A.J."/>
        </authorList>
    </citation>
    <scope>NUCLEOTIDE SEQUENCE</scope>
</reference>
<dbReference type="EMBL" id="GBRD01011320">
    <property type="protein sequence ID" value="JAG54504.1"/>
    <property type="molecule type" value="Transcribed_RNA"/>
</dbReference>
<dbReference type="EMBL" id="GBHO01008267">
    <property type="protein sequence ID" value="JAG35337.1"/>
    <property type="molecule type" value="Transcribed_RNA"/>
</dbReference>
<feature type="domain" description="Dynein regulatory complex protein 1/2 N-terminal" evidence="3">
    <location>
        <begin position="130"/>
        <end position="223"/>
    </location>
</feature>
<feature type="coiled-coil region" evidence="2">
    <location>
        <begin position="360"/>
        <end position="419"/>
    </location>
</feature>
<dbReference type="PANTHER" id="PTHR21625:SF1">
    <property type="entry name" value="DYNEIN REGULATORY COMPLEX PROTEIN 1"/>
    <property type="match status" value="1"/>
</dbReference>
<keyword evidence="1 2" id="KW-0175">Coiled coil</keyword>
<feature type="coiled-coil region" evidence="2">
    <location>
        <begin position="201"/>
        <end position="261"/>
    </location>
</feature>
<dbReference type="GO" id="GO:0070286">
    <property type="term" value="P:axonemal dynein complex assembly"/>
    <property type="evidence" value="ECO:0007669"/>
    <property type="project" value="InterPro"/>
</dbReference>
<name>A0A0A9YQL3_LYGHE</name>
<evidence type="ECO:0000259" key="3">
    <source>
        <dbReference type="Pfam" id="PF14772"/>
    </source>
</evidence>
<dbReference type="InterPro" id="IPR039505">
    <property type="entry name" value="DRC1/2_N"/>
</dbReference>
<evidence type="ECO:0000256" key="2">
    <source>
        <dbReference type="SAM" id="Coils"/>
    </source>
</evidence>
<dbReference type="GO" id="GO:0060285">
    <property type="term" value="P:cilium-dependent cell motility"/>
    <property type="evidence" value="ECO:0007669"/>
    <property type="project" value="TreeGrafter"/>
</dbReference>